<evidence type="ECO:0000313" key="4">
    <source>
        <dbReference type="Proteomes" id="UP000092730"/>
    </source>
</evidence>
<dbReference type="EMBL" id="CP144541">
    <property type="protein sequence ID" value="WVW78561.1"/>
    <property type="molecule type" value="Genomic_DNA"/>
</dbReference>
<sequence length="259" mass="28991">MSEPNLSETSRDRASNKYSRQVVRQTKGPPDIGAQASITFTHQHHPSTVVRVPGTKAADQSELPIETYTHTFKDQRQNAYTVDTELHFEPWAKAKLLEAKSICERCAEQTDLETMKHPPTFVISKTSAIATSPNALKIDRSGHVQRAQSKFKTLDPRRPAASYASGVANQKEWCDVCHSYQKWTVLTNVKFDGYDYVELTSSGAEESRESATEEYQGPETEEPQGPGTSWTDTASKVWNGASRTFSFLSSAIRSRRPFL</sequence>
<dbReference type="VEuPathDB" id="FungiDB:I302_03890"/>
<reference evidence="3" key="2">
    <citation type="submission" date="2013-07" db="EMBL/GenBank/DDBJ databases">
        <authorList>
            <consortium name="The Broad Institute Genome Sequencing Platform"/>
            <person name="Cuomo C."/>
            <person name="Litvintseva A."/>
            <person name="Chen Y."/>
            <person name="Heitman J."/>
            <person name="Sun S."/>
            <person name="Springer D."/>
            <person name="Dromer F."/>
            <person name="Young S.K."/>
            <person name="Zeng Q."/>
            <person name="Gargeya S."/>
            <person name="Fitzgerald M."/>
            <person name="Abouelleil A."/>
            <person name="Alvarado L."/>
            <person name="Berlin A.M."/>
            <person name="Chapman S.B."/>
            <person name="Dewar J."/>
            <person name="Goldberg J."/>
            <person name="Griggs A."/>
            <person name="Gujja S."/>
            <person name="Hansen M."/>
            <person name="Howarth C."/>
            <person name="Imamovic A."/>
            <person name="Larimer J."/>
            <person name="McCowan C."/>
            <person name="Murphy C."/>
            <person name="Pearson M."/>
            <person name="Priest M."/>
            <person name="Roberts A."/>
            <person name="Saif S."/>
            <person name="Shea T."/>
            <person name="Sykes S."/>
            <person name="Wortman J."/>
            <person name="Nusbaum C."/>
            <person name="Birren B."/>
        </authorList>
    </citation>
    <scope>NUCLEOTIDE SEQUENCE</scope>
    <source>
        <strain evidence="3">CBS 10118</strain>
    </source>
</reference>
<keyword evidence="4" id="KW-1185">Reference proteome</keyword>
<name>A0A1B9G5C7_9TREE</name>
<proteinExistence type="predicted"/>
<reference evidence="2" key="3">
    <citation type="submission" date="2014-01" db="EMBL/GenBank/DDBJ databases">
        <title>Evolution of pathogenesis and genome organization in the Tremellales.</title>
        <authorList>
            <person name="Cuomo C."/>
            <person name="Litvintseva A."/>
            <person name="Heitman J."/>
            <person name="Chen Y."/>
            <person name="Sun S."/>
            <person name="Springer D."/>
            <person name="Dromer F."/>
            <person name="Young S."/>
            <person name="Zeng Q."/>
            <person name="Chapman S."/>
            <person name="Gujja S."/>
            <person name="Saif S."/>
            <person name="Birren B."/>
        </authorList>
    </citation>
    <scope>NUCLEOTIDE SEQUENCE</scope>
    <source>
        <strain evidence="2">CBS 10118</strain>
    </source>
</reference>
<gene>
    <name evidence="2" type="ORF">I302_03890</name>
    <name evidence="3" type="ORF">I302_100517</name>
</gene>
<accession>A0A1B9G5C7</accession>
<feature type="region of interest" description="Disordered" evidence="1">
    <location>
        <begin position="1"/>
        <end position="30"/>
    </location>
</feature>
<evidence type="ECO:0000313" key="3">
    <source>
        <dbReference type="EMBL" id="WVW78561.1"/>
    </source>
</evidence>
<evidence type="ECO:0000256" key="1">
    <source>
        <dbReference type="SAM" id="MobiDB-lite"/>
    </source>
</evidence>
<protein>
    <submittedName>
        <fullName evidence="2">Uncharacterized protein</fullName>
    </submittedName>
</protein>
<dbReference type="EMBL" id="KI894020">
    <property type="protein sequence ID" value="OCF26211.1"/>
    <property type="molecule type" value="Genomic_DNA"/>
</dbReference>
<dbReference type="GeneID" id="30208289"/>
<reference evidence="2" key="1">
    <citation type="submission" date="2013-07" db="EMBL/GenBank/DDBJ databases">
        <title>The Genome Sequence of Cryptococcus bestiolae CBS10118.</title>
        <authorList>
            <consortium name="The Broad Institute Genome Sequencing Platform"/>
            <person name="Cuomo C."/>
            <person name="Litvintseva A."/>
            <person name="Chen Y."/>
            <person name="Heitman J."/>
            <person name="Sun S."/>
            <person name="Springer D."/>
            <person name="Dromer F."/>
            <person name="Young S.K."/>
            <person name="Zeng Q."/>
            <person name="Gargeya S."/>
            <person name="Fitzgerald M."/>
            <person name="Abouelleil A."/>
            <person name="Alvarado L."/>
            <person name="Berlin A.M."/>
            <person name="Chapman S.B."/>
            <person name="Dewar J."/>
            <person name="Goldberg J."/>
            <person name="Griggs A."/>
            <person name="Gujja S."/>
            <person name="Hansen M."/>
            <person name="Howarth C."/>
            <person name="Imamovic A."/>
            <person name="Larimer J."/>
            <person name="McCowan C."/>
            <person name="Murphy C."/>
            <person name="Pearson M."/>
            <person name="Priest M."/>
            <person name="Roberts A."/>
            <person name="Saif S."/>
            <person name="Shea T."/>
            <person name="Sykes S."/>
            <person name="Wortman J."/>
            <person name="Nusbaum C."/>
            <person name="Birren B."/>
        </authorList>
    </citation>
    <scope>NUCLEOTIDE SEQUENCE [LARGE SCALE GENOMIC DNA]</scope>
    <source>
        <strain evidence="2">CBS 10118</strain>
    </source>
</reference>
<organism evidence="2">
    <name type="scientific">Kwoniella bestiolae CBS 10118</name>
    <dbReference type="NCBI Taxonomy" id="1296100"/>
    <lineage>
        <taxon>Eukaryota</taxon>
        <taxon>Fungi</taxon>
        <taxon>Dikarya</taxon>
        <taxon>Basidiomycota</taxon>
        <taxon>Agaricomycotina</taxon>
        <taxon>Tremellomycetes</taxon>
        <taxon>Tremellales</taxon>
        <taxon>Cryptococcaceae</taxon>
        <taxon>Kwoniella</taxon>
    </lineage>
</organism>
<reference evidence="3" key="4">
    <citation type="submission" date="2024-02" db="EMBL/GenBank/DDBJ databases">
        <title>Comparative genomics of Cryptococcus and Kwoniella reveals pathogenesis evolution and contrasting modes of karyotype evolution via chromosome fusion or intercentromeric recombination.</title>
        <authorList>
            <person name="Coelho M.A."/>
            <person name="David-Palma M."/>
            <person name="Shea T."/>
            <person name="Bowers K."/>
            <person name="McGinley-Smith S."/>
            <person name="Mohammad A.W."/>
            <person name="Gnirke A."/>
            <person name="Yurkov A.M."/>
            <person name="Nowrousian M."/>
            <person name="Sun S."/>
            <person name="Cuomo C.A."/>
            <person name="Heitman J."/>
        </authorList>
    </citation>
    <scope>NUCLEOTIDE SEQUENCE</scope>
    <source>
        <strain evidence="3">CBS 10118</strain>
    </source>
</reference>
<evidence type="ECO:0000313" key="2">
    <source>
        <dbReference type="EMBL" id="OCF26211.1"/>
    </source>
</evidence>
<feature type="region of interest" description="Disordered" evidence="1">
    <location>
        <begin position="202"/>
        <end position="234"/>
    </location>
</feature>
<dbReference type="AlphaFoldDB" id="A0A1B9G5C7"/>
<dbReference type="RefSeq" id="XP_019047281.1">
    <property type="nucleotide sequence ID" value="XM_019190533.1"/>
</dbReference>
<dbReference type="Proteomes" id="UP000092730">
    <property type="component" value="Chromosome 1"/>
</dbReference>
<dbReference type="KEGG" id="kbi:30208289"/>